<sequence length="403" mass="45056">MNLKFAWRNVWRHKSRSLIIMASVAIGLFAGLFVMGLYEGMMRSRVRVVIDTEVAHLQIHHPEFKQDYDPNFILELDRIRESLNKVQSIRKAAFRSISQGMLATTTGSAGVQIFGIGVEEEAVVSSLDDKIIEGETLEPAKKNGILIGRKLADKMKVKLGSKLVLTFTDRENNVISGAFRISGIYQTINTSLDERFVYIHRERLNGYLGLGDTCHEVAILLNQDEDLESTKTQLVAQFPEYSVKTWRENSPETDLMVGTIDQYSTIIIIIIMIALAFGIINTMLMSVLERTREIGMLSALGMNRFKVFSLILGETFILTLIGVPLGILMSWISINHYSTAGIDISSFSEDAMSSFGFTSIIYPEFPLENLISVLLIVVSTALFSSIFPSIKAIKLQPADALRQ</sequence>
<protein>
    <submittedName>
        <fullName evidence="10">FtsX-like permease family protein</fullName>
    </submittedName>
</protein>
<dbReference type="InterPro" id="IPR003838">
    <property type="entry name" value="ABC3_permease_C"/>
</dbReference>
<evidence type="ECO:0000256" key="3">
    <source>
        <dbReference type="ARBA" id="ARBA00022475"/>
    </source>
</evidence>
<keyword evidence="6 7" id="KW-0472">Membrane</keyword>
<reference evidence="10 11" key="1">
    <citation type="submission" date="2022-08" db="EMBL/GenBank/DDBJ databases">
        <title>Algoriphagus sp. CAU 1643 isolated from mud.</title>
        <authorList>
            <person name="Kim W."/>
        </authorList>
    </citation>
    <scope>NUCLEOTIDE SEQUENCE [LARGE SCALE GENOMIC DNA]</scope>
    <source>
        <strain evidence="10 11">CAU 1643</strain>
    </source>
</reference>
<accession>A0ABT2G2Q8</accession>
<dbReference type="Proteomes" id="UP001206788">
    <property type="component" value="Unassembled WGS sequence"/>
</dbReference>
<evidence type="ECO:0000256" key="2">
    <source>
        <dbReference type="ARBA" id="ARBA00005236"/>
    </source>
</evidence>
<dbReference type="PANTHER" id="PTHR30489:SF0">
    <property type="entry name" value="LIPOPROTEIN-RELEASING SYSTEM TRANSMEMBRANE PROTEIN LOLE"/>
    <property type="match status" value="1"/>
</dbReference>
<dbReference type="EMBL" id="JANWGH010000001">
    <property type="protein sequence ID" value="MCS5489464.1"/>
    <property type="molecule type" value="Genomic_DNA"/>
</dbReference>
<keyword evidence="5 7" id="KW-1133">Transmembrane helix</keyword>
<evidence type="ECO:0000256" key="7">
    <source>
        <dbReference type="SAM" id="Phobius"/>
    </source>
</evidence>
<dbReference type="Pfam" id="PF12704">
    <property type="entry name" value="MacB_PCD"/>
    <property type="match status" value="1"/>
</dbReference>
<comment type="caution">
    <text evidence="10">The sequence shown here is derived from an EMBL/GenBank/DDBJ whole genome shotgun (WGS) entry which is preliminary data.</text>
</comment>
<feature type="transmembrane region" description="Helical" evidence="7">
    <location>
        <begin position="307"/>
        <end position="332"/>
    </location>
</feature>
<gene>
    <name evidence="10" type="ORF">NY014_03435</name>
</gene>
<comment type="subcellular location">
    <subcellularLocation>
        <location evidence="1">Cell membrane</location>
        <topology evidence="1">Multi-pass membrane protein</topology>
    </subcellularLocation>
</comment>
<evidence type="ECO:0000256" key="6">
    <source>
        <dbReference type="ARBA" id="ARBA00023136"/>
    </source>
</evidence>
<keyword evidence="3" id="KW-1003">Cell membrane</keyword>
<feature type="domain" description="ABC3 transporter permease C-terminal" evidence="8">
    <location>
        <begin position="266"/>
        <end position="397"/>
    </location>
</feature>
<keyword evidence="4 7" id="KW-0812">Transmembrane</keyword>
<dbReference type="Pfam" id="PF02687">
    <property type="entry name" value="FtsX"/>
    <property type="match status" value="1"/>
</dbReference>
<feature type="domain" description="MacB-like periplasmic core" evidence="9">
    <location>
        <begin position="17"/>
        <end position="235"/>
    </location>
</feature>
<proteinExistence type="inferred from homology"/>
<feature type="transmembrane region" description="Helical" evidence="7">
    <location>
        <begin position="263"/>
        <end position="287"/>
    </location>
</feature>
<evidence type="ECO:0000256" key="1">
    <source>
        <dbReference type="ARBA" id="ARBA00004651"/>
    </source>
</evidence>
<dbReference type="PANTHER" id="PTHR30489">
    <property type="entry name" value="LIPOPROTEIN-RELEASING SYSTEM TRANSMEMBRANE PROTEIN LOLE"/>
    <property type="match status" value="1"/>
</dbReference>
<dbReference type="InterPro" id="IPR025857">
    <property type="entry name" value="MacB_PCD"/>
</dbReference>
<evidence type="ECO:0000313" key="10">
    <source>
        <dbReference type="EMBL" id="MCS5489464.1"/>
    </source>
</evidence>
<evidence type="ECO:0000256" key="4">
    <source>
        <dbReference type="ARBA" id="ARBA00022692"/>
    </source>
</evidence>
<organism evidence="10 11">
    <name type="scientific">Algoriphagus limi</name>
    <dbReference type="NCBI Taxonomy" id="2975273"/>
    <lineage>
        <taxon>Bacteria</taxon>
        <taxon>Pseudomonadati</taxon>
        <taxon>Bacteroidota</taxon>
        <taxon>Cytophagia</taxon>
        <taxon>Cytophagales</taxon>
        <taxon>Cyclobacteriaceae</taxon>
        <taxon>Algoriphagus</taxon>
    </lineage>
</organism>
<feature type="transmembrane region" description="Helical" evidence="7">
    <location>
        <begin position="18"/>
        <end position="38"/>
    </location>
</feature>
<evidence type="ECO:0000313" key="11">
    <source>
        <dbReference type="Proteomes" id="UP001206788"/>
    </source>
</evidence>
<name>A0ABT2G2Q8_9BACT</name>
<feature type="transmembrane region" description="Helical" evidence="7">
    <location>
        <begin position="370"/>
        <end position="393"/>
    </location>
</feature>
<evidence type="ECO:0000259" key="9">
    <source>
        <dbReference type="Pfam" id="PF12704"/>
    </source>
</evidence>
<keyword evidence="11" id="KW-1185">Reference proteome</keyword>
<comment type="similarity">
    <text evidence="2">Belongs to the ABC-4 integral membrane protein family. LolC/E subfamily.</text>
</comment>
<evidence type="ECO:0000259" key="8">
    <source>
        <dbReference type="Pfam" id="PF02687"/>
    </source>
</evidence>
<dbReference type="InterPro" id="IPR051447">
    <property type="entry name" value="Lipoprotein-release_system"/>
</dbReference>
<dbReference type="RefSeq" id="WP_259413129.1">
    <property type="nucleotide sequence ID" value="NZ_JANWGH010000001.1"/>
</dbReference>
<evidence type="ECO:0000256" key="5">
    <source>
        <dbReference type="ARBA" id="ARBA00022989"/>
    </source>
</evidence>